<dbReference type="SUPFAM" id="SSF47616">
    <property type="entry name" value="GST C-terminal domain-like"/>
    <property type="match status" value="1"/>
</dbReference>
<dbReference type="EMBL" id="MZ305081">
    <property type="protein sequence ID" value="UWX08046.1"/>
    <property type="molecule type" value="mRNA"/>
</dbReference>
<evidence type="ECO:0000259" key="1">
    <source>
        <dbReference type="PROSITE" id="PS50405"/>
    </source>
</evidence>
<organism evidence="2">
    <name type="scientific">Cydia pomonella</name>
    <name type="common">Codling moth</name>
    <dbReference type="NCBI Taxonomy" id="82600"/>
    <lineage>
        <taxon>Eukaryota</taxon>
        <taxon>Metazoa</taxon>
        <taxon>Ecdysozoa</taxon>
        <taxon>Arthropoda</taxon>
        <taxon>Hexapoda</taxon>
        <taxon>Insecta</taxon>
        <taxon>Pterygota</taxon>
        <taxon>Neoptera</taxon>
        <taxon>Endopterygota</taxon>
        <taxon>Lepidoptera</taxon>
        <taxon>Glossata</taxon>
        <taxon>Ditrysia</taxon>
        <taxon>Tortricoidea</taxon>
        <taxon>Tortricidae</taxon>
        <taxon>Olethreutinae</taxon>
        <taxon>Grapholitini</taxon>
        <taxon>Cydia</taxon>
    </lineage>
</organism>
<dbReference type="InterPro" id="IPR010987">
    <property type="entry name" value="Glutathione-S-Trfase_C-like"/>
</dbReference>
<accession>A0A977J6F7</accession>
<dbReference type="AlphaFoldDB" id="A0A977J6F7"/>
<dbReference type="GO" id="GO:0006749">
    <property type="term" value="P:glutathione metabolic process"/>
    <property type="evidence" value="ECO:0007669"/>
    <property type="project" value="TreeGrafter"/>
</dbReference>
<name>A0A977J6F7_CYDPO</name>
<feature type="domain" description="GST C-terminal" evidence="1">
    <location>
        <begin position="69"/>
        <end position="193"/>
    </location>
</feature>
<dbReference type="InterPro" id="IPR036282">
    <property type="entry name" value="Glutathione-S-Trfase_C_sf"/>
</dbReference>
<dbReference type="GO" id="GO:0004364">
    <property type="term" value="F:glutathione transferase activity"/>
    <property type="evidence" value="ECO:0007669"/>
    <property type="project" value="TreeGrafter"/>
</dbReference>
<dbReference type="PANTHER" id="PTHR43969:SF9">
    <property type="entry name" value="GLUTATHIONE S TRANSFERASE D10, ISOFORM A-RELATED"/>
    <property type="match status" value="1"/>
</dbReference>
<protein>
    <submittedName>
        <fullName evidence="2">Glutathione S-transferase e8</fullName>
    </submittedName>
</protein>
<dbReference type="Gene3D" id="1.20.1050.10">
    <property type="match status" value="1"/>
</dbReference>
<evidence type="ECO:0000313" key="2">
    <source>
        <dbReference type="EMBL" id="UWX08046.1"/>
    </source>
</evidence>
<dbReference type="PANTHER" id="PTHR43969">
    <property type="entry name" value="GLUTATHIONE S TRANSFERASE D10, ISOFORM A-RELATED"/>
    <property type="match status" value="1"/>
</dbReference>
<proteinExistence type="evidence at transcript level"/>
<dbReference type="PROSITE" id="PS50405">
    <property type="entry name" value="GST_CTER"/>
    <property type="match status" value="1"/>
</dbReference>
<sequence>MNPRQTLPILKDKDLVLSDSYGIFHVGYCIALVNETYLTHLLYTYSNAIATYMASRYGSAAANMLLPTDPSGRALVEQYMHFNSSVLYPQYKAASNPILYQNCRVIAMPTFCEIHCAYYDMENMLNDRPWFNRGNWPSMGDIMLAATVSTLHILVPIQKKKYPKLASWLFRMSERNFYITANKNGLAEFAKRISKSLGY</sequence>
<reference evidence="2" key="1">
    <citation type="submission" date="2021-05" db="EMBL/GenBank/DDBJ databases">
        <authorList>
            <person name="Chao H."/>
            <person name="Xueqing Y."/>
        </authorList>
    </citation>
    <scope>NUCLEOTIDE SEQUENCE</scope>
</reference>